<dbReference type="OrthoDB" id="5297354at2"/>
<dbReference type="GO" id="GO:0006744">
    <property type="term" value="P:ubiquinone biosynthetic process"/>
    <property type="evidence" value="ECO:0007669"/>
    <property type="project" value="UniProtKB-UniRule"/>
</dbReference>
<organism evidence="2 3">
    <name type="scientific">Pelagibaculum spongiae</name>
    <dbReference type="NCBI Taxonomy" id="2080658"/>
    <lineage>
        <taxon>Bacteria</taxon>
        <taxon>Pseudomonadati</taxon>
        <taxon>Pseudomonadota</taxon>
        <taxon>Gammaproteobacteria</taxon>
        <taxon>Oceanospirillales</taxon>
        <taxon>Pelagibaculum</taxon>
    </lineage>
</organism>
<dbReference type="PANTHER" id="PTHR38040">
    <property type="entry name" value="UBIQUINONE BIOSYNTHESIS ACCESSORY FACTOR UBIK"/>
    <property type="match status" value="1"/>
</dbReference>
<accession>A0A2V1H1M2</accession>
<dbReference type="InterPro" id="IPR007475">
    <property type="entry name" value="UbiK"/>
</dbReference>
<dbReference type="EMBL" id="QDDL01000002">
    <property type="protein sequence ID" value="PVZ70281.1"/>
    <property type="molecule type" value="Genomic_DNA"/>
</dbReference>
<dbReference type="RefSeq" id="WP_116686354.1">
    <property type="nucleotide sequence ID" value="NZ_CAWNYD010000002.1"/>
</dbReference>
<proteinExistence type="inferred from homology"/>
<dbReference type="UniPathway" id="UPA00232"/>
<comment type="caution">
    <text evidence="2">The sequence shown here is derived from an EMBL/GenBank/DDBJ whole genome shotgun (WGS) entry which is preliminary data.</text>
</comment>
<gene>
    <name evidence="1" type="primary">ubiK</name>
    <name evidence="2" type="ORF">DC094_06695</name>
</gene>
<evidence type="ECO:0000256" key="1">
    <source>
        <dbReference type="HAMAP-Rule" id="MF_02216"/>
    </source>
</evidence>
<reference evidence="2 3" key="1">
    <citation type="submission" date="2018-04" db="EMBL/GenBank/DDBJ databases">
        <title>Thalassorhabdus spongiae gen. nov., sp. nov., isolated from a marine sponge in South-West Iceland.</title>
        <authorList>
            <person name="Knobloch S."/>
            <person name="Daussin A."/>
            <person name="Johannsson R."/>
            <person name="Marteinsson V.T."/>
        </authorList>
    </citation>
    <scope>NUCLEOTIDE SEQUENCE [LARGE SCALE GENOMIC DNA]</scope>
    <source>
        <strain evidence="2 3">Hp12</strain>
    </source>
</reference>
<name>A0A2V1H1M2_9GAMM</name>
<dbReference type="PANTHER" id="PTHR38040:SF1">
    <property type="entry name" value="UBIQUINONE BIOSYNTHESIS ACCESSORY FACTOR UBIK"/>
    <property type="match status" value="1"/>
</dbReference>
<keyword evidence="1" id="KW-0963">Cytoplasm</keyword>
<comment type="pathway">
    <text evidence="1">Cofactor biosynthesis; ubiquinone biosynthesis.</text>
</comment>
<sequence length="89" mass="10217">MFDPNMIDELSKKLSAALPPGLKQFQQESEKSMRSVLQGFFSKMDLVTREEFEVQKGVLSRTRSKLEQLEAQMAELQAQLNPSQPEEKE</sequence>
<dbReference type="NCBIfam" id="NF047835">
    <property type="entry name" value="UbiqAccUbiK"/>
    <property type="match status" value="1"/>
</dbReference>
<comment type="function">
    <text evidence="1">Required for efficient ubiquinone (coenzyme Q) biosynthesis. UbiK is probably an accessory factor of Ubi enzymes and facilitates ubiquinone biosynthesis by acting as an assembly factor, a targeting factor, or both.</text>
</comment>
<dbReference type="Proteomes" id="UP000244906">
    <property type="component" value="Unassembled WGS sequence"/>
</dbReference>
<comment type="subcellular location">
    <subcellularLocation>
        <location evidence="1">Cytoplasm</location>
    </subcellularLocation>
</comment>
<dbReference type="GO" id="GO:0005829">
    <property type="term" value="C:cytosol"/>
    <property type="evidence" value="ECO:0007669"/>
    <property type="project" value="TreeGrafter"/>
</dbReference>
<evidence type="ECO:0000313" key="2">
    <source>
        <dbReference type="EMBL" id="PVZ70281.1"/>
    </source>
</evidence>
<keyword evidence="1" id="KW-0831">Ubiquinone biosynthesis</keyword>
<dbReference type="AlphaFoldDB" id="A0A2V1H1M2"/>
<protein>
    <recommendedName>
        <fullName evidence="1">Ubiquinone biosynthesis accessory factor UbiK</fullName>
    </recommendedName>
</protein>
<comment type="similarity">
    <text evidence="1">Belongs to the UbiK family.</text>
</comment>
<keyword evidence="3" id="KW-1185">Reference proteome</keyword>
<dbReference type="HAMAP" id="MF_02216">
    <property type="entry name" value="UbiK"/>
    <property type="match status" value="1"/>
</dbReference>
<dbReference type="Pfam" id="PF04380">
    <property type="entry name" value="BMFP"/>
    <property type="match status" value="1"/>
</dbReference>
<evidence type="ECO:0000313" key="3">
    <source>
        <dbReference type="Proteomes" id="UP000244906"/>
    </source>
</evidence>